<evidence type="ECO:0000313" key="2">
    <source>
        <dbReference type="EMBL" id="KKK49516.1"/>
    </source>
</evidence>
<dbReference type="AlphaFoldDB" id="A0A0F8YN61"/>
<feature type="region of interest" description="Disordered" evidence="1">
    <location>
        <begin position="51"/>
        <end position="81"/>
    </location>
</feature>
<comment type="caution">
    <text evidence="2">The sequence shown here is derived from an EMBL/GenBank/DDBJ whole genome shotgun (WGS) entry which is preliminary data.</text>
</comment>
<feature type="compositionally biased region" description="Pro residues" evidence="1">
    <location>
        <begin position="53"/>
        <end position="66"/>
    </location>
</feature>
<reference evidence="2" key="1">
    <citation type="journal article" date="2015" name="Nature">
        <title>Complex archaea that bridge the gap between prokaryotes and eukaryotes.</title>
        <authorList>
            <person name="Spang A."/>
            <person name="Saw J.H."/>
            <person name="Jorgensen S.L."/>
            <person name="Zaremba-Niedzwiedzka K."/>
            <person name="Martijn J."/>
            <person name="Lind A.E."/>
            <person name="van Eijk R."/>
            <person name="Schleper C."/>
            <person name="Guy L."/>
            <person name="Ettema T.J."/>
        </authorList>
    </citation>
    <scope>NUCLEOTIDE SEQUENCE</scope>
</reference>
<dbReference type="EMBL" id="LAZR01068501">
    <property type="protein sequence ID" value="KKK49516.1"/>
    <property type="molecule type" value="Genomic_DNA"/>
</dbReference>
<organism evidence="2">
    <name type="scientific">marine sediment metagenome</name>
    <dbReference type="NCBI Taxonomy" id="412755"/>
    <lineage>
        <taxon>unclassified sequences</taxon>
        <taxon>metagenomes</taxon>
        <taxon>ecological metagenomes</taxon>
    </lineage>
</organism>
<accession>A0A0F8YN61</accession>
<gene>
    <name evidence="2" type="ORF">LCGC14_3134260</name>
</gene>
<name>A0A0F8YN61_9ZZZZ</name>
<proteinExistence type="predicted"/>
<protein>
    <submittedName>
        <fullName evidence="2">Uncharacterized protein</fullName>
    </submittedName>
</protein>
<evidence type="ECO:0000256" key="1">
    <source>
        <dbReference type="SAM" id="MobiDB-lite"/>
    </source>
</evidence>
<sequence length="119" mass="12449">MTSLNDLFKKPVALTGSAPVEPIAPVKPVTPVEVVGEPPRQEFVPATQTFISPAPPRFAPPAPGTPQAPLAEPTFVPPSERNRQLGRRFFGQIGSAFGTAFKQLGALGLDFGGTSGLVD</sequence>
<feature type="non-terminal residue" evidence="2">
    <location>
        <position position="119"/>
    </location>
</feature>